<proteinExistence type="predicted"/>
<dbReference type="eggNOG" id="ENOG5031VWH">
    <property type="taxonomic scope" value="Bacteria"/>
</dbReference>
<organism evidence="1 2">
    <name type="scientific">Gordonia soli NBRC 108243</name>
    <dbReference type="NCBI Taxonomy" id="1223545"/>
    <lineage>
        <taxon>Bacteria</taxon>
        <taxon>Bacillati</taxon>
        <taxon>Actinomycetota</taxon>
        <taxon>Actinomycetes</taxon>
        <taxon>Mycobacteriales</taxon>
        <taxon>Gordoniaceae</taxon>
        <taxon>Gordonia</taxon>
    </lineage>
</organism>
<reference evidence="1 2" key="1">
    <citation type="submission" date="2013-01" db="EMBL/GenBank/DDBJ databases">
        <title>Whole genome shotgun sequence of Gordonia soli NBRC 108243.</title>
        <authorList>
            <person name="Isaki-Nakamura S."/>
            <person name="Hosoyama A."/>
            <person name="Tsuchikane K."/>
            <person name="Ando Y."/>
            <person name="Baba S."/>
            <person name="Ohji S."/>
            <person name="Hamada M."/>
            <person name="Tamura T."/>
            <person name="Yamazoe A."/>
            <person name="Yamazaki S."/>
            <person name="Fujita N."/>
        </authorList>
    </citation>
    <scope>NUCLEOTIDE SEQUENCE [LARGE SCALE GENOMIC DNA]</scope>
    <source>
        <strain evidence="1 2">NBRC 108243</strain>
    </source>
</reference>
<name>M0QL71_9ACTN</name>
<comment type="caution">
    <text evidence="1">The sequence shown here is derived from an EMBL/GenBank/DDBJ whole genome shotgun (WGS) entry which is preliminary data.</text>
</comment>
<dbReference type="AlphaFoldDB" id="M0QL71"/>
<gene>
    <name evidence="1" type="ORF">GS4_23_01050</name>
</gene>
<dbReference type="Proteomes" id="UP000011666">
    <property type="component" value="Unassembled WGS sequence"/>
</dbReference>
<dbReference type="EMBL" id="BANX01000023">
    <property type="protein sequence ID" value="GAC69308.1"/>
    <property type="molecule type" value="Genomic_DNA"/>
</dbReference>
<protein>
    <submittedName>
        <fullName evidence="1">Uncharacterized protein</fullName>
    </submittedName>
</protein>
<sequence length="152" mass="16697">MATIDVVSQASESMITASRILKGEPRSRLYGHVREYHRSRPGHSVQPRTIVIGIREEHAADVPGDLLAEWDIVFHPATAAGATHGDVVARRAFRRSRFSMASVLGGDSHPVILIARDVPFVNACDVWRRVMLSVERGGTLSDVLMESDAADR</sequence>
<evidence type="ECO:0000313" key="2">
    <source>
        <dbReference type="Proteomes" id="UP000011666"/>
    </source>
</evidence>
<keyword evidence="2" id="KW-1185">Reference proteome</keyword>
<evidence type="ECO:0000313" key="1">
    <source>
        <dbReference type="EMBL" id="GAC69308.1"/>
    </source>
</evidence>
<accession>M0QL71</accession>